<proteinExistence type="inferred from homology"/>
<keyword evidence="4 5" id="KW-0012">Acyltransferase</keyword>
<evidence type="ECO:0000313" key="6">
    <source>
        <dbReference type="EMBL" id="NRF66509.1"/>
    </source>
</evidence>
<keyword evidence="3 5" id="KW-0808">Transferase</keyword>
<dbReference type="EMBL" id="JABRWJ010000002">
    <property type="protein sequence ID" value="NRF66509.1"/>
    <property type="molecule type" value="Genomic_DNA"/>
</dbReference>
<organism evidence="6 7">
    <name type="scientific">Pseudaquabacterium terrae</name>
    <dbReference type="NCBI Taxonomy" id="2732868"/>
    <lineage>
        <taxon>Bacteria</taxon>
        <taxon>Pseudomonadati</taxon>
        <taxon>Pseudomonadota</taxon>
        <taxon>Betaproteobacteria</taxon>
        <taxon>Burkholderiales</taxon>
        <taxon>Sphaerotilaceae</taxon>
        <taxon>Pseudaquabacterium</taxon>
    </lineage>
</organism>
<dbReference type="PANTHER" id="PTHR11104:SF0">
    <property type="entry name" value="SPBETA PROPHAGE-DERIVED AMINOGLYCOSIDE N(3')-ACETYLTRANSFERASE-LIKE PROTEIN YOKD"/>
    <property type="match status" value="1"/>
</dbReference>
<keyword evidence="5" id="KW-0046">Antibiotic resistance</keyword>
<keyword evidence="7" id="KW-1185">Reference proteome</keyword>
<dbReference type="SUPFAM" id="SSF110710">
    <property type="entry name" value="TTHA0583/YokD-like"/>
    <property type="match status" value="1"/>
</dbReference>
<dbReference type="PANTHER" id="PTHR11104">
    <property type="entry name" value="AMINOGLYCOSIDE N3-ACETYLTRANSFERASE"/>
    <property type="match status" value="1"/>
</dbReference>
<comment type="caution">
    <text evidence="6">The sequence shown here is derived from an EMBL/GenBank/DDBJ whole genome shotgun (WGS) entry which is preliminary data.</text>
</comment>
<dbReference type="Pfam" id="PF02522">
    <property type="entry name" value="Antibiotic_NAT"/>
    <property type="match status" value="1"/>
</dbReference>
<evidence type="ECO:0000256" key="3">
    <source>
        <dbReference type="ARBA" id="ARBA00022679"/>
    </source>
</evidence>
<dbReference type="EC" id="2.3.1.-" evidence="5"/>
<accession>A0ABX2ED49</accession>
<dbReference type="Proteomes" id="UP000737171">
    <property type="component" value="Unassembled WGS sequence"/>
</dbReference>
<evidence type="ECO:0000256" key="5">
    <source>
        <dbReference type="RuleBase" id="RU365031"/>
    </source>
</evidence>
<dbReference type="RefSeq" id="WP_173121638.1">
    <property type="nucleotide sequence ID" value="NZ_JABRWJ010000002.1"/>
</dbReference>
<dbReference type="InterPro" id="IPR028345">
    <property type="entry name" value="Antibiotic_NAT-like"/>
</dbReference>
<gene>
    <name evidence="6" type="ORF">HLB44_05900</name>
</gene>
<protein>
    <recommendedName>
        <fullName evidence="2 5">Aminoglycoside N(3)-acetyltransferase</fullName>
        <ecNumber evidence="5">2.3.1.-</ecNumber>
    </recommendedName>
</protein>
<evidence type="ECO:0000256" key="2">
    <source>
        <dbReference type="ARBA" id="ARBA00012882"/>
    </source>
</evidence>
<evidence type="ECO:0000256" key="1">
    <source>
        <dbReference type="ARBA" id="ARBA00006383"/>
    </source>
</evidence>
<evidence type="ECO:0000313" key="7">
    <source>
        <dbReference type="Proteomes" id="UP000737171"/>
    </source>
</evidence>
<dbReference type="InterPro" id="IPR003679">
    <property type="entry name" value="Amioglycoside_AcTrfase"/>
</dbReference>
<sequence length="304" mass="34451">MSPLEFASGLAKRYLTDERVDSLRNAYLATRQRAAPLLRLVHGTFDCAALRQHLEQRIGRDFEILMVHSSVNHMKPMFTDTPLDLVRMLIDYCGPERTLAMPAFYFGEPEDGGAYATFQRNPRFDLRRTPSQMGLATELFRRMPGVRHSRHPVYRISALGPLAEELTRGHENASSPAGRGSPFETMARRDTCIIGIGKPIQVLTQAHHVEELMGDEFPVPSRAGVPLPMTLVDRDGEFPFELRARGVDGRFDIWKLRKIVTPEALPEWQFHHVPLFATRAGELTRQLVEAARRGLTLYDPLPAR</sequence>
<name>A0ABX2ED49_9BURK</name>
<evidence type="ECO:0000256" key="4">
    <source>
        <dbReference type="ARBA" id="ARBA00023315"/>
    </source>
</evidence>
<comment type="similarity">
    <text evidence="1 5">Belongs to the antibiotic N-acetyltransferase family.</text>
</comment>
<comment type="catalytic activity">
    <reaction evidence="5">
        <text>a 2-deoxystreptamine antibiotic + acetyl-CoA = an N(3)-acetyl-2-deoxystreptamine antibiotic + CoA + H(+)</text>
        <dbReference type="Rhea" id="RHEA:12665"/>
        <dbReference type="ChEBI" id="CHEBI:15378"/>
        <dbReference type="ChEBI" id="CHEBI:57287"/>
        <dbReference type="ChEBI" id="CHEBI:57288"/>
        <dbReference type="ChEBI" id="CHEBI:57921"/>
        <dbReference type="ChEBI" id="CHEBI:77452"/>
        <dbReference type="EC" id="2.3.1.81"/>
    </reaction>
</comment>
<reference evidence="6 7" key="1">
    <citation type="submission" date="2020-05" db="EMBL/GenBank/DDBJ databases">
        <title>Aquincola sp. isolate from soil.</title>
        <authorList>
            <person name="Han J."/>
            <person name="Kim D.-U."/>
        </authorList>
    </citation>
    <scope>NUCLEOTIDE SEQUENCE [LARGE SCALE GENOMIC DNA]</scope>
    <source>
        <strain evidence="6 7">S2</strain>
    </source>
</reference>